<evidence type="ECO:0000313" key="3">
    <source>
        <dbReference type="EMBL" id="GAX22393.1"/>
    </source>
</evidence>
<dbReference type="InParanoid" id="A0A1Z5K806"/>
<dbReference type="OrthoDB" id="4473401at2759"/>
<keyword evidence="1" id="KW-0812">Transmembrane</keyword>
<dbReference type="Pfam" id="PF06468">
    <property type="entry name" value="Spond_N"/>
    <property type="match status" value="1"/>
</dbReference>
<gene>
    <name evidence="3" type="ORF">FisN_14Hu006</name>
</gene>
<dbReference type="Gene3D" id="2.60.40.2130">
    <property type="entry name" value="F-spondin domain"/>
    <property type="match status" value="1"/>
</dbReference>
<dbReference type="InterPro" id="IPR009465">
    <property type="entry name" value="Spondin_N"/>
</dbReference>
<dbReference type="PROSITE" id="PS51020">
    <property type="entry name" value="SPONDIN"/>
    <property type="match status" value="1"/>
</dbReference>
<comment type="caution">
    <text evidence="3">The sequence shown here is derived from an EMBL/GenBank/DDBJ whole genome shotgun (WGS) entry which is preliminary data.</text>
</comment>
<dbReference type="Proteomes" id="UP000198406">
    <property type="component" value="Unassembled WGS sequence"/>
</dbReference>
<proteinExistence type="predicted"/>
<keyword evidence="1" id="KW-1133">Transmembrane helix</keyword>
<name>A0A1Z5K806_FISSO</name>
<accession>A0A1Z5K806</accession>
<organism evidence="3 4">
    <name type="scientific">Fistulifera solaris</name>
    <name type="common">Oleaginous diatom</name>
    <dbReference type="NCBI Taxonomy" id="1519565"/>
    <lineage>
        <taxon>Eukaryota</taxon>
        <taxon>Sar</taxon>
        <taxon>Stramenopiles</taxon>
        <taxon>Ochrophyta</taxon>
        <taxon>Bacillariophyta</taxon>
        <taxon>Bacillariophyceae</taxon>
        <taxon>Bacillariophycidae</taxon>
        <taxon>Naviculales</taxon>
        <taxon>Naviculaceae</taxon>
        <taxon>Fistulifera</taxon>
    </lineage>
</organism>
<evidence type="ECO:0000256" key="1">
    <source>
        <dbReference type="SAM" id="Phobius"/>
    </source>
</evidence>
<evidence type="ECO:0000313" key="4">
    <source>
        <dbReference type="Proteomes" id="UP000198406"/>
    </source>
</evidence>
<dbReference type="InterPro" id="IPR038678">
    <property type="entry name" value="Spondin_N_sf"/>
</dbReference>
<keyword evidence="1" id="KW-0472">Membrane</keyword>
<evidence type="ECO:0000259" key="2">
    <source>
        <dbReference type="PROSITE" id="PS51020"/>
    </source>
</evidence>
<feature type="transmembrane region" description="Helical" evidence="1">
    <location>
        <begin position="256"/>
        <end position="274"/>
    </location>
</feature>
<dbReference type="AlphaFoldDB" id="A0A1Z5K806"/>
<reference evidence="3 4" key="1">
    <citation type="journal article" date="2015" name="Plant Cell">
        <title>Oil accumulation by the oleaginous diatom Fistulifera solaris as revealed by the genome and transcriptome.</title>
        <authorList>
            <person name="Tanaka T."/>
            <person name="Maeda Y."/>
            <person name="Veluchamy A."/>
            <person name="Tanaka M."/>
            <person name="Abida H."/>
            <person name="Marechal E."/>
            <person name="Bowler C."/>
            <person name="Muto M."/>
            <person name="Sunaga Y."/>
            <person name="Tanaka M."/>
            <person name="Yoshino T."/>
            <person name="Taniguchi T."/>
            <person name="Fukuda Y."/>
            <person name="Nemoto M."/>
            <person name="Matsumoto M."/>
            <person name="Wong P.S."/>
            <person name="Aburatani S."/>
            <person name="Fujibuchi W."/>
        </authorList>
    </citation>
    <scope>NUCLEOTIDE SEQUENCE [LARGE SCALE GENOMIC DNA]</scope>
    <source>
        <strain evidence="3 4">JPCC DA0580</strain>
    </source>
</reference>
<feature type="domain" description="Spondin" evidence="2">
    <location>
        <begin position="1"/>
        <end position="154"/>
    </location>
</feature>
<dbReference type="EMBL" id="BDSP01000184">
    <property type="protein sequence ID" value="GAX22393.1"/>
    <property type="molecule type" value="Genomic_DNA"/>
</dbReference>
<sequence length="276" mass="31679">MLFSHTKQYAPFVQNRQASYAVESYAEDGITTLYQKEINETNGMVRDYVEGVGFYLNQRHLDANYIFLDPIRVDSKHTYVSGISSFDPSPNWFTGFYMMNTLDVITGRYWERFMLKSYPWDAGTDDGMTYKENLPRDRPEAVHRMHAGTAPNGVFTKHHSEHQNGTIAPTAEWECILHSCPIEESNCTKEDWPPKYNCDILKYPNCDQQCDPRVEQPCEQCIPESLMDPKDLHYPDCCAMGREPKKGRCTESAAPAFGRVSVLFAITLVSWIIISQ</sequence>
<keyword evidence="4" id="KW-1185">Reference proteome</keyword>
<protein>
    <recommendedName>
        <fullName evidence="2">Spondin domain-containing protein</fullName>
    </recommendedName>
</protein>